<protein>
    <recommendedName>
        <fullName evidence="3">YjgF-like protein</fullName>
    </recommendedName>
</protein>
<dbReference type="EMBL" id="JBFTWV010000016">
    <property type="protein sequence ID" value="KAL2797947.1"/>
    <property type="molecule type" value="Genomic_DNA"/>
</dbReference>
<keyword evidence="2" id="KW-1185">Reference proteome</keyword>
<dbReference type="Pfam" id="PF01042">
    <property type="entry name" value="Ribonuc_L-PSP"/>
    <property type="match status" value="1"/>
</dbReference>
<reference evidence="1 2" key="1">
    <citation type="submission" date="2024-07" db="EMBL/GenBank/DDBJ databases">
        <title>Section-level genome sequencing and comparative genomics of Aspergillus sections Usti and Cavernicolus.</title>
        <authorList>
            <consortium name="Lawrence Berkeley National Laboratory"/>
            <person name="Nybo J.L."/>
            <person name="Vesth T.C."/>
            <person name="Theobald S."/>
            <person name="Frisvad J.C."/>
            <person name="Larsen T.O."/>
            <person name="Kjaerboelling I."/>
            <person name="Rothschild-Mancinelli K."/>
            <person name="Lyhne E.K."/>
            <person name="Kogle M.E."/>
            <person name="Barry K."/>
            <person name="Clum A."/>
            <person name="Na H."/>
            <person name="Ledsgaard L."/>
            <person name="Lin J."/>
            <person name="Lipzen A."/>
            <person name="Kuo A."/>
            <person name="Riley R."/>
            <person name="Mondo S."/>
            <person name="Labutti K."/>
            <person name="Haridas S."/>
            <person name="Pangalinan J."/>
            <person name="Salamov A.A."/>
            <person name="Simmons B.A."/>
            <person name="Magnuson J.K."/>
            <person name="Chen J."/>
            <person name="Drula E."/>
            <person name="Henrissat B."/>
            <person name="Wiebenga A."/>
            <person name="Lubbers R.J."/>
            <person name="Gomes A.C."/>
            <person name="Makela M.R."/>
            <person name="Stajich J."/>
            <person name="Grigoriev I.V."/>
            <person name="Mortensen U.H."/>
            <person name="De Vries R.P."/>
            <person name="Baker S.E."/>
            <person name="Andersen M.R."/>
        </authorList>
    </citation>
    <scope>NUCLEOTIDE SEQUENCE [LARGE SCALE GENOMIC DNA]</scope>
    <source>
        <strain evidence="1 2">CBS 209.92</strain>
    </source>
</reference>
<name>A0ABR4GFY4_9EURO</name>
<comment type="caution">
    <text evidence="1">The sequence shown here is derived from an EMBL/GenBank/DDBJ whole genome shotgun (WGS) entry which is preliminary data.</text>
</comment>
<proteinExistence type="predicted"/>
<dbReference type="SUPFAM" id="SSF55298">
    <property type="entry name" value="YjgF-like"/>
    <property type="match status" value="1"/>
</dbReference>
<dbReference type="InterPro" id="IPR035959">
    <property type="entry name" value="RutC-like_sf"/>
</dbReference>
<sequence length="144" mass="15382">MPSTKTTYQWLPGPVGAMLRTSSLATTASIPLSPTTTLITTTGHIGLDLSTGELVTSTVEAEFNAIFNCLDAALRNAGMSGGLGDAHKVVAYFVHVEDEKVMLDLWRERFPGKMPTWTSVVVGGIVVRGVRAEVQVEGVVYAED</sequence>
<accession>A0ABR4GFY4</accession>
<gene>
    <name evidence="1" type="ORF">BJX66DRAFT_334620</name>
</gene>
<dbReference type="Gene3D" id="3.30.1330.40">
    <property type="entry name" value="RutC-like"/>
    <property type="match status" value="1"/>
</dbReference>
<dbReference type="InterPro" id="IPR006175">
    <property type="entry name" value="YjgF/YER057c/UK114"/>
</dbReference>
<evidence type="ECO:0000313" key="1">
    <source>
        <dbReference type="EMBL" id="KAL2797947.1"/>
    </source>
</evidence>
<evidence type="ECO:0000313" key="2">
    <source>
        <dbReference type="Proteomes" id="UP001610563"/>
    </source>
</evidence>
<dbReference type="Proteomes" id="UP001610563">
    <property type="component" value="Unassembled WGS sequence"/>
</dbReference>
<evidence type="ECO:0008006" key="3">
    <source>
        <dbReference type="Google" id="ProtNLM"/>
    </source>
</evidence>
<organism evidence="1 2">
    <name type="scientific">Aspergillus keveii</name>
    <dbReference type="NCBI Taxonomy" id="714993"/>
    <lineage>
        <taxon>Eukaryota</taxon>
        <taxon>Fungi</taxon>
        <taxon>Dikarya</taxon>
        <taxon>Ascomycota</taxon>
        <taxon>Pezizomycotina</taxon>
        <taxon>Eurotiomycetes</taxon>
        <taxon>Eurotiomycetidae</taxon>
        <taxon>Eurotiales</taxon>
        <taxon>Aspergillaceae</taxon>
        <taxon>Aspergillus</taxon>
        <taxon>Aspergillus subgen. Nidulantes</taxon>
    </lineage>
</organism>